<keyword evidence="3" id="KW-0548">Nucleotidyltransferase</keyword>
<comment type="caution">
    <text evidence="3">The sequence shown here is derived from an EMBL/GenBank/DDBJ whole genome shotgun (WGS) entry which is preliminary data.</text>
</comment>
<reference evidence="4" key="1">
    <citation type="submission" date="2023-07" db="EMBL/GenBank/DDBJ databases">
        <title>30 novel species of actinomycetes from the DSMZ collection.</title>
        <authorList>
            <person name="Nouioui I."/>
        </authorList>
    </citation>
    <scope>NUCLEOTIDE SEQUENCE [LARGE SCALE GENOMIC DNA]</scope>
    <source>
        <strain evidence="4">DSM 44917</strain>
    </source>
</reference>
<name>A0ABU2L7V5_9ACTN</name>
<accession>A0ABU2L7V5</accession>
<evidence type="ECO:0000256" key="1">
    <source>
        <dbReference type="SAM" id="MobiDB-lite"/>
    </source>
</evidence>
<dbReference type="PROSITE" id="PS50878">
    <property type="entry name" value="RT_POL"/>
    <property type="match status" value="1"/>
</dbReference>
<organism evidence="3 4">
    <name type="scientific">Streptomyces boetiae</name>
    <dbReference type="NCBI Taxonomy" id="3075541"/>
    <lineage>
        <taxon>Bacteria</taxon>
        <taxon>Bacillati</taxon>
        <taxon>Actinomycetota</taxon>
        <taxon>Actinomycetes</taxon>
        <taxon>Kitasatosporales</taxon>
        <taxon>Streptomycetaceae</taxon>
        <taxon>Streptomyces</taxon>
    </lineage>
</organism>
<dbReference type="Proteomes" id="UP001183388">
    <property type="component" value="Unassembled WGS sequence"/>
</dbReference>
<gene>
    <name evidence="3" type="ORF">RM780_11840</name>
</gene>
<dbReference type="RefSeq" id="WP_311630598.1">
    <property type="nucleotide sequence ID" value="NZ_JAVREN010000013.1"/>
</dbReference>
<feature type="domain" description="Reverse transcriptase" evidence="2">
    <location>
        <begin position="1"/>
        <end position="269"/>
    </location>
</feature>
<keyword evidence="3" id="KW-0695">RNA-directed DNA polymerase</keyword>
<evidence type="ECO:0000259" key="2">
    <source>
        <dbReference type="PROSITE" id="PS50878"/>
    </source>
</evidence>
<dbReference type="InterPro" id="IPR000477">
    <property type="entry name" value="RT_dom"/>
</dbReference>
<proteinExistence type="predicted"/>
<dbReference type="SUPFAM" id="SSF56672">
    <property type="entry name" value="DNA/RNA polymerases"/>
    <property type="match status" value="1"/>
</dbReference>
<evidence type="ECO:0000313" key="4">
    <source>
        <dbReference type="Proteomes" id="UP001183388"/>
    </source>
</evidence>
<dbReference type="InterPro" id="IPR043502">
    <property type="entry name" value="DNA/RNA_pol_sf"/>
</dbReference>
<dbReference type="GO" id="GO:0003964">
    <property type="term" value="F:RNA-directed DNA polymerase activity"/>
    <property type="evidence" value="ECO:0007669"/>
    <property type="project" value="UniProtKB-KW"/>
</dbReference>
<evidence type="ECO:0000313" key="3">
    <source>
        <dbReference type="EMBL" id="MDT0307651.1"/>
    </source>
</evidence>
<protein>
    <submittedName>
        <fullName evidence="3">Reverse transcriptase domain-containing protein</fullName>
    </submittedName>
</protein>
<feature type="region of interest" description="Disordered" evidence="1">
    <location>
        <begin position="250"/>
        <end position="269"/>
    </location>
</feature>
<keyword evidence="3" id="KW-0808">Transferase</keyword>
<sequence length="269" mass="29235">MTPACGPAAHSLMRQVTDIRALKRAARQCMGRTGAPGADGLTWRVFRQDLPTRLDALSRDLAAGTWRPQPPRTERFDAWGKTLTIVIPTVTDRVVHRAVRNAVEPVLERDAYPPWMFGWHRRAGRPLAVAAAAAHLAAGRTWAADLDVAAATRGVTLDAALGSLARFVHDGTLLALVRRILTALPQPLAPGSGLTPMLTNLRMTPVDQLLARRAVVRLTDNYTLFTPTRPEAEAAWRHAAEALAAHGMRPAPGKSKIWQPNPEDLYAAG</sequence>
<keyword evidence="4" id="KW-1185">Reference proteome</keyword>
<dbReference type="EMBL" id="JAVREN010000013">
    <property type="protein sequence ID" value="MDT0307651.1"/>
    <property type="molecule type" value="Genomic_DNA"/>
</dbReference>